<name>X1APK8_9ZZZZ</name>
<gene>
    <name evidence="3" type="ORF">S01H4_31991</name>
</gene>
<dbReference type="NCBIfam" id="TIGR00231">
    <property type="entry name" value="small_GTP"/>
    <property type="match status" value="1"/>
</dbReference>
<dbReference type="CDD" id="cd00154">
    <property type="entry name" value="Rab"/>
    <property type="match status" value="1"/>
</dbReference>
<dbReference type="SUPFAM" id="SSF52540">
    <property type="entry name" value="P-loop containing nucleoside triphosphate hydrolases"/>
    <property type="match status" value="1"/>
</dbReference>
<organism evidence="3">
    <name type="scientific">marine sediment metagenome</name>
    <dbReference type="NCBI Taxonomy" id="412755"/>
    <lineage>
        <taxon>unclassified sequences</taxon>
        <taxon>metagenomes</taxon>
        <taxon>ecological metagenomes</taxon>
    </lineage>
</organism>
<evidence type="ECO:0008006" key="4">
    <source>
        <dbReference type="Google" id="ProtNLM"/>
    </source>
</evidence>
<evidence type="ECO:0000313" key="3">
    <source>
        <dbReference type="EMBL" id="GAG84679.1"/>
    </source>
</evidence>
<sequence length="154" mass="17484">DSFEKDYIATLGMQFSKYEENVEGENVELLLWDLAGQPSFSNLRDRFYKGSSGAIIVFSLAPEDLESWEHIDNWLSHINEACGRIPIILFGNKADLVDQNALATPNYATSDVHVKKFAQDHKIIEYYKTSALTGQSVKEAFQALVFKVYQRVTI</sequence>
<dbReference type="SMART" id="SM00173">
    <property type="entry name" value="RAS"/>
    <property type="match status" value="1"/>
</dbReference>
<keyword evidence="2" id="KW-0342">GTP-binding</keyword>
<dbReference type="SMART" id="SM00175">
    <property type="entry name" value="RAB"/>
    <property type="match status" value="1"/>
</dbReference>
<comment type="caution">
    <text evidence="3">The sequence shown here is derived from an EMBL/GenBank/DDBJ whole genome shotgun (WGS) entry which is preliminary data.</text>
</comment>
<dbReference type="AlphaFoldDB" id="X1APK8"/>
<dbReference type="InterPro" id="IPR001806">
    <property type="entry name" value="Small_GTPase"/>
</dbReference>
<dbReference type="SMART" id="SM00174">
    <property type="entry name" value="RHO"/>
    <property type="match status" value="1"/>
</dbReference>
<proteinExistence type="predicted"/>
<feature type="non-terminal residue" evidence="3">
    <location>
        <position position="1"/>
    </location>
</feature>
<dbReference type="Gene3D" id="3.40.50.300">
    <property type="entry name" value="P-loop containing nucleotide triphosphate hydrolases"/>
    <property type="match status" value="1"/>
</dbReference>
<dbReference type="InterPro" id="IPR050227">
    <property type="entry name" value="Rab"/>
</dbReference>
<dbReference type="GO" id="GO:0005525">
    <property type="term" value="F:GTP binding"/>
    <property type="evidence" value="ECO:0007669"/>
    <property type="project" value="UniProtKB-KW"/>
</dbReference>
<dbReference type="GO" id="GO:0003924">
    <property type="term" value="F:GTPase activity"/>
    <property type="evidence" value="ECO:0007669"/>
    <property type="project" value="InterPro"/>
</dbReference>
<accession>X1APK8</accession>
<protein>
    <recommendedName>
        <fullName evidence="4">GTP-binding protein</fullName>
    </recommendedName>
</protein>
<reference evidence="3" key="1">
    <citation type="journal article" date="2014" name="Front. Microbiol.">
        <title>High frequency of phylogenetically diverse reductive dehalogenase-homologous genes in deep subseafloor sedimentary metagenomes.</title>
        <authorList>
            <person name="Kawai M."/>
            <person name="Futagami T."/>
            <person name="Toyoda A."/>
            <person name="Takaki Y."/>
            <person name="Nishi S."/>
            <person name="Hori S."/>
            <person name="Arai W."/>
            <person name="Tsubouchi T."/>
            <person name="Morono Y."/>
            <person name="Uchiyama I."/>
            <person name="Ito T."/>
            <person name="Fujiyama A."/>
            <person name="Inagaki F."/>
            <person name="Takami H."/>
        </authorList>
    </citation>
    <scope>NUCLEOTIDE SEQUENCE</scope>
    <source>
        <strain evidence="3">Expedition CK06-06</strain>
    </source>
</reference>
<keyword evidence="1" id="KW-0547">Nucleotide-binding</keyword>
<evidence type="ECO:0000256" key="1">
    <source>
        <dbReference type="ARBA" id="ARBA00022741"/>
    </source>
</evidence>
<dbReference type="Pfam" id="PF00071">
    <property type="entry name" value="Ras"/>
    <property type="match status" value="1"/>
</dbReference>
<dbReference type="EMBL" id="BART01016668">
    <property type="protein sequence ID" value="GAG84679.1"/>
    <property type="molecule type" value="Genomic_DNA"/>
</dbReference>
<evidence type="ECO:0000256" key="2">
    <source>
        <dbReference type="ARBA" id="ARBA00023134"/>
    </source>
</evidence>
<dbReference type="PANTHER" id="PTHR47977">
    <property type="entry name" value="RAS-RELATED PROTEIN RAB"/>
    <property type="match status" value="1"/>
</dbReference>
<dbReference type="InterPro" id="IPR027417">
    <property type="entry name" value="P-loop_NTPase"/>
</dbReference>
<dbReference type="PRINTS" id="PR00449">
    <property type="entry name" value="RASTRNSFRMNG"/>
</dbReference>
<dbReference type="PROSITE" id="PS51419">
    <property type="entry name" value="RAB"/>
    <property type="match status" value="1"/>
</dbReference>
<dbReference type="InterPro" id="IPR005225">
    <property type="entry name" value="Small_GTP-bd"/>
</dbReference>